<gene>
    <name evidence="2" type="ORF">I0Q91_00170</name>
</gene>
<dbReference type="Proteomes" id="UP000621436">
    <property type="component" value="Unassembled WGS sequence"/>
</dbReference>
<comment type="caution">
    <text evidence="2">The sequence shown here is derived from an EMBL/GenBank/DDBJ whole genome shotgun (WGS) entry which is preliminary data.</text>
</comment>
<evidence type="ECO:0000313" key="3">
    <source>
        <dbReference type="Proteomes" id="UP000621436"/>
    </source>
</evidence>
<feature type="transmembrane region" description="Helical" evidence="1">
    <location>
        <begin position="106"/>
        <end position="126"/>
    </location>
</feature>
<feature type="transmembrane region" description="Helical" evidence="1">
    <location>
        <begin position="47"/>
        <end position="69"/>
    </location>
</feature>
<organism evidence="2 3">
    <name type="scientific">Halonatronomonas betaini</name>
    <dbReference type="NCBI Taxonomy" id="2778430"/>
    <lineage>
        <taxon>Bacteria</taxon>
        <taxon>Bacillati</taxon>
        <taxon>Bacillota</taxon>
        <taxon>Clostridia</taxon>
        <taxon>Halanaerobiales</taxon>
        <taxon>Halarsenatibacteraceae</taxon>
        <taxon>Halonatronomonas</taxon>
    </lineage>
</organism>
<name>A0A931F7G7_9FIRM</name>
<proteinExistence type="predicted"/>
<protein>
    <submittedName>
        <fullName evidence="2">Uncharacterized protein</fullName>
    </submittedName>
</protein>
<dbReference type="RefSeq" id="WP_270452096.1">
    <property type="nucleotide sequence ID" value="NZ_JADPIE010000001.1"/>
</dbReference>
<keyword evidence="1" id="KW-1133">Transmembrane helix</keyword>
<keyword evidence="3" id="KW-1185">Reference proteome</keyword>
<dbReference type="AlphaFoldDB" id="A0A931F7G7"/>
<sequence>MKYLKYLLFFLGYLFFTASLVFARLADIYQGVNRSLFNRRYNLDQNYFTATNINIYRVIIVVLLLMLIYNFLKNRDKMLQFILSFSWGLFTFILLLNYNSIDILSLPYLTMAGAILFGFHLMAFFLKKSKRGETSEASSG</sequence>
<keyword evidence="1" id="KW-0472">Membrane</keyword>
<feature type="transmembrane region" description="Helical" evidence="1">
    <location>
        <begin position="81"/>
        <end position="100"/>
    </location>
</feature>
<reference evidence="2" key="1">
    <citation type="submission" date="2020-11" db="EMBL/GenBank/DDBJ databases">
        <title>Halonatronomonas betainensis gen. nov., sp. nov. a novel haloalkaliphilic representative of the family Halanaerobiacae capable of betaine degradation.</title>
        <authorList>
            <person name="Boltyanskaya Y."/>
            <person name="Kevbrin V."/>
            <person name="Detkova E."/>
            <person name="Grouzdev D.S."/>
            <person name="Koziaeva V."/>
            <person name="Zhilina T."/>
        </authorList>
    </citation>
    <scope>NUCLEOTIDE SEQUENCE</scope>
    <source>
        <strain evidence="2">Z-7014</strain>
    </source>
</reference>
<evidence type="ECO:0000313" key="2">
    <source>
        <dbReference type="EMBL" id="MBF8435478.1"/>
    </source>
</evidence>
<accession>A0A931F7G7</accession>
<keyword evidence="1" id="KW-0812">Transmembrane</keyword>
<dbReference type="EMBL" id="JADPIE010000001">
    <property type="protein sequence ID" value="MBF8435478.1"/>
    <property type="molecule type" value="Genomic_DNA"/>
</dbReference>
<evidence type="ECO:0000256" key="1">
    <source>
        <dbReference type="SAM" id="Phobius"/>
    </source>
</evidence>